<evidence type="ECO:0000313" key="2">
    <source>
        <dbReference type="EnsemblPlants" id="cds.evm.model.07.805"/>
    </source>
</evidence>
<keyword evidence="3" id="KW-1185">Reference proteome</keyword>
<protein>
    <submittedName>
        <fullName evidence="2">Uncharacterized protein</fullName>
    </submittedName>
</protein>
<evidence type="ECO:0000313" key="3">
    <source>
        <dbReference type="Proteomes" id="UP000596661"/>
    </source>
</evidence>
<dbReference type="Gramene" id="evm.model.07.805">
    <property type="protein sequence ID" value="cds.evm.model.07.805"/>
    <property type="gene ID" value="evm.TU.07.805"/>
</dbReference>
<dbReference type="AlphaFoldDB" id="A0A803Q6I4"/>
<feature type="coiled-coil region" evidence="1">
    <location>
        <begin position="16"/>
        <end position="43"/>
    </location>
</feature>
<organism evidence="2 3">
    <name type="scientific">Cannabis sativa</name>
    <name type="common">Hemp</name>
    <name type="synonym">Marijuana</name>
    <dbReference type="NCBI Taxonomy" id="3483"/>
    <lineage>
        <taxon>Eukaryota</taxon>
        <taxon>Viridiplantae</taxon>
        <taxon>Streptophyta</taxon>
        <taxon>Embryophyta</taxon>
        <taxon>Tracheophyta</taxon>
        <taxon>Spermatophyta</taxon>
        <taxon>Magnoliopsida</taxon>
        <taxon>eudicotyledons</taxon>
        <taxon>Gunneridae</taxon>
        <taxon>Pentapetalae</taxon>
        <taxon>rosids</taxon>
        <taxon>fabids</taxon>
        <taxon>Rosales</taxon>
        <taxon>Cannabaceae</taxon>
        <taxon>Cannabis</taxon>
    </lineage>
</organism>
<dbReference type="EnsemblPlants" id="evm.model.07.805">
    <property type="protein sequence ID" value="cds.evm.model.07.805"/>
    <property type="gene ID" value="evm.TU.07.805"/>
</dbReference>
<reference evidence="2" key="1">
    <citation type="submission" date="2018-11" db="EMBL/GenBank/DDBJ databases">
        <authorList>
            <person name="Grassa J C."/>
        </authorList>
    </citation>
    <scope>NUCLEOTIDE SEQUENCE [LARGE SCALE GENOMIC DNA]</scope>
</reference>
<proteinExistence type="predicted"/>
<dbReference type="Proteomes" id="UP000596661">
    <property type="component" value="Chromosome 7"/>
</dbReference>
<sequence length="125" mass="14769">MEQNHREALKARDEVISTVRRDLRDSKEEVQELTAKLKSLGELHETDLETIVKLTVEVKELLTCQHCRKHFDDGVFMCWTTNDYNLRLPFYPKPREVLVRFQEKKKRLDAVLEERTGPHLPPQAD</sequence>
<accession>A0A803Q6I4</accession>
<evidence type="ECO:0000256" key="1">
    <source>
        <dbReference type="SAM" id="Coils"/>
    </source>
</evidence>
<dbReference type="EMBL" id="UZAU01000648">
    <property type="status" value="NOT_ANNOTATED_CDS"/>
    <property type="molecule type" value="Genomic_DNA"/>
</dbReference>
<name>A0A803Q6I4_CANSA</name>
<reference evidence="2" key="2">
    <citation type="submission" date="2021-03" db="UniProtKB">
        <authorList>
            <consortium name="EnsemblPlants"/>
        </authorList>
    </citation>
    <scope>IDENTIFICATION</scope>
</reference>
<keyword evidence="1" id="KW-0175">Coiled coil</keyword>